<protein>
    <recommendedName>
        <fullName evidence="4">Secreted protein</fullName>
    </recommendedName>
</protein>
<dbReference type="RefSeq" id="WP_244507424.1">
    <property type="nucleotide sequence ID" value="NZ_FNHS01000002.1"/>
</dbReference>
<evidence type="ECO:0008006" key="4">
    <source>
        <dbReference type="Google" id="ProtNLM"/>
    </source>
</evidence>
<name>A0A1G9U0J7_9HYPH</name>
<dbReference type="EMBL" id="FNHS01000002">
    <property type="protein sequence ID" value="SDM53055.1"/>
    <property type="molecule type" value="Genomic_DNA"/>
</dbReference>
<proteinExistence type="predicted"/>
<dbReference type="STRING" id="582672.SAMN05216360_102355"/>
<sequence>MRTFVLALCVASLAMPAVADQNWMLPPDGVYCPAKGQDIYAIVVGPNGGLGIDGLDCPVVTLSRGRVRSPKCWANGDSEAPYETDLLILPSGSMVHGSVLFRRWTGPLPCPHS</sequence>
<keyword evidence="1" id="KW-0732">Signal</keyword>
<dbReference type="Proteomes" id="UP000198704">
    <property type="component" value="Unassembled WGS sequence"/>
</dbReference>
<organism evidence="2 3">
    <name type="scientific">Methylobacterium phyllostachyos</name>
    <dbReference type="NCBI Taxonomy" id="582672"/>
    <lineage>
        <taxon>Bacteria</taxon>
        <taxon>Pseudomonadati</taxon>
        <taxon>Pseudomonadota</taxon>
        <taxon>Alphaproteobacteria</taxon>
        <taxon>Hyphomicrobiales</taxon>
        <taxon>Methylobacteriaceae</taxon>
        <taxon>Methylobacterium</taxon>
    </lineage>
</organism>
<evidence type="ECO:0000256" key="1">
    <source>
        <dbReference type="SAM" id="SignalP"/>
    </source>
</evidence>
<accession>A0A1G9U0J7</accession>
<feature type="chain" id="PRO_5011753264" description="Secreted protein" evidence="1">
    <location>
        <begin position="20"/>
        <end position="113"/>
    </location>
</feature>
<evidence type="ECO:0000313" key="3">
    <source>
        <dbReference type="Proteomes" id="UP000198704"/>
    </source>
</evidence>
<keyword evidence="3" id="KW-1185">Reference proteome</keyword>
<evidence type="ECO:0000313" key="2">
    <source>
        <dbReference type="EMBL" id="SDM53055.1"/>
    </source>
</evidence>
<feature type="signal peptide" evidence="1">
    <location>
        <begin position="1"/>
        <end position="19"/>
    </location>
</feature>
<dbReference type="AlphaFoldDB" id="A0A1G9U0J7"/>
<gene>
    <name evidence="2" type="ORF">SAMN05216360_102355</name>
</gene>
<reference evidence="3" key="1">
    <citation type="submission" date="2016-10" db="EMBL/GenBank/DDBJ databases">
        <authorList>
            <person name="Varghese N."/>
            <person name="Submissions S."/>
        </authorList>
    </citation>
    <scope>NUCLEOTIDE SEQUENCE [LARGE SCALE GENOMIC DNA]</scope>
    <source>
        <strain evidence="3">BL47</strain>
    </source>
</reference>